<feature type="non-terminal residue" evidence="1">
    <location>
        <position position="1"/>
    </location>
</feature>
<dbReference type="EMBL" id="CADCTV010001060">
    <property type="protein sequence ID" value="CAA9376110.1"/>
    <property type="molecule type" value="Genomic_DNA"/>
</dbReference>
<organism evidence="1">
    <name type="scientific">uncultured Gemmatimonadota bacterium</name>
    <dbReference type="NCBI Taxonomy" id="203437"/>
    <lineage>
        <taxon>Bacteria</taxon>
        <taxon>Pseudomonadati</taxon>
        <taxon>Gemmatimonadota</taxon>
        <taxon>environmental samples</taxon>
    </lineage>
</organism>
<dbReference type="AlphaFoldDB" id="A0A6J4N2G1"/>
<accession>A0A6J4N2G1</accession>
<evidence type="ECO:0000313" key="1">
    <source>
        <dbReference type="EMBL" id="CAA9376110.1"/>
    </source>
</evidence>
<protein>
    <submittedName>
        <fullName evidence="1">Uncharacterized protein</fullName>
    </submittedName>
</protein>
<reference evidence="1" key="1">
    <citation type="submission" date="2020-02" db="EMBL/GenBank/DDBJ databases">
        <authorList>
            <person name="Meier V. D."/>
        </authorList>
    </citation>
    <scope>NUCLEOTIDE SEQUENCE</scope>
    <source>
        <strain evidence="1">AVDCRST_MAG89</strain>
    </source>
</reference>
<sequence>VRAGDSRALRVSNCFGACLGCPHPRPLSRKRERGEFDRASAGLVHSASHAVREGGLWALVAATSVAPAGL</sequence>
<gene>
    <name evidence="1" type="ORF">AVDCRST_MAG89-5018</name>
</gene>
<proteinExistence type="predicted"/>
<feature type="non-terminal residue" evidence="1">
    <location>
        <position position="70"/>
    </location>
</feature>
<name>A0A6J4N2G1_9BACT</name>